<sequence length="1127" mass="124618">MPASAGDAAAPALRSRPLLHYKDLGLSTQNRKVRFTCVHASENFLACGVYLYATSALSRIEHDSRVSLAKYHLVKMITPPSNDRVPVACLSICHQQKRLVVGTKRGVVYALQLAEYHKIGEKIEFSHDFHKGFPITCFLWDKQGARLFSACNAGLVCQTVLRAGMSALFGSTDTELLLKEETGIVQILMVSSQLRVLLLNLSSEHESAVQIGTKARQGAYGACFFTSINVESIDPAKKREIKVFSSRPGRRVWVADPQSGTVSSTLKFSLTKSPTQFLQSPKCAMEEEIVEWHLDLGIIHDLTIVNETTLAVLHGDAPKVSLIQSCSAHQFLQIYGSNDVKKAVELAVEFNFNDAAVVTSIHAQWLAYLDNVGTRSVEFDELTKSLRALVDQTKALEEKYRTAVQGGLSTTNDLELEPLQLIYKQRPQQATAVATASSSDLFADQEEPRDTEVTLAAGSTLHKPIEYFDVLAPATQSYSKSVCTPDGSFLEARLMNIPVLPPAKPVLEDDFRENYMEEIMEEVKRSEQMRSEEGARNMSLLPTIRDGSTAAVKAFSTYIPGSSMLTHLMDGSRIPVAFGRSDASGLFSAFPEFDNDELTIDPDPRLLQPSYTHGYKLAVDANECSVLRIAMSTIGEADESNVDTEVLLEAISMDIWDSDLKYTSNLPISEQLNLPENTVDGKHMNGRMLVGQDVQENRQTDDAKRGRDVSPRAEGSDLPENLHVEMPILAASSKNDCTPIDKSNQLLVHRALASTDEVRAAQRAIQKYFGAAPSCEVKIRCIVGGRMAISSELELTVRRDISELTSELHAASATAEKTKHLTRRLWPASGITRVCACLTSVYLLQGDMAHVQTTIKAWLNCFDPTAQHAEADDCMEDKNMHPNKVVTTGFARGEALVDGDGLPLTRGDWNLVRALVSIYFAVWAAGSKLHLHPVNPRAQAGGKVCRLYESEMGIALVLEPRYNWDDEVEDSLTTSATADEAEAFVTKYGVYINPELAAEVCNLRRFTGALTTVLDGAVSSADMADIYNEIVGWISEEEIDKAVSALKEHDSLCLLLDVLDILLKKCPQETIDISVCEYPVLYPWNVERALFGTELDWEAIARRRRTFDILYGFLKREATKLAKTRKW</sequence>
<dbReference type="HOGENOM" id="CLU_005718_0_0_1"/>
<dbReference type="eggNOG" id="KOG3621">
    <property type="taxonomic scope" value="Eukaryota"/>
</dbReference>
<proteinExistence type="predicted"/>
<dbReference type="PANTHER" id="PTHR23287:SF16">
    <property type="entry name" value="TECTONIN BETA-PROPELLER REPEAT-CONTAINING PROTEIN 2"/>
    <property type="match status" value="1"/>
</dbReference>
<dbReference type="Proteomes" id="UP000011713">
    <property type="component" value="Unassembled WGS sequence"/>
</dbReference>
<accession>M4BL79</accession>
<keyword evidence="3" id="KW-1185">Reference proteome</keyword>
<dbReference type="STRING" id="559515.M4BL79"/>
<evidence type="ECO:0000313" key="3">
    <source>
        <dbReference type="Proteomes" id="UP000011713"/>
    </source>
</evidence>
<dbReference type="PANTHER" id="PTHR23287">
    <property type="entry name" value="RUBY-EYE2-LIKE PROTEIN"/>
    <property type="match status" value="1"/>
</dbReference>
<dbReference type="EnsemblProtists" id="HpaT807164">
    <property type="protein sequence ID" value="HpaP807164"/>
    <property type="gene ID" value="HpaG807164"/>
</dbReference>
<feature type="compositionally biased region" description="Basic and acidic residues" evidence="1">
    <location>
        <begin position="695"/>
        <end position="718"/>
    </location>
</feature>
<evidence type="ECO:0000256" key="1">
    <source>
        <dbReference type="SAM" id="MobiDB-lite"/>
    </source>
</evidence>
<dbReference type="InterPro" id="IPR036322">
    <property type="entry name" value="WD40_repeat_dom_sf"/>
</dbReference>
<feature type="region of interest" description="Disordered" evidence="1">
    <location>
        <begin position="690"/>
        <end position="718"/>
    </location>
</feature>
<protein>
    <submittedName>
        <fullName evidence="2">Uncharacterized protein</fullName>
    </submittedName>
</protein>
<dbReference type="EMBL" id="JH598375">
    <property type="status" value="NOT_ANNOTATED_CDS"/>
    <property type="molecule type" value="Genomic_DNA"/>
</dbReference>
<organism evidence="2 3">
    <name type="scientific">Hyaloperonospora arabidopsidis (strain Emoy2)</name>
    <name type="common">Downy mildew agent</name>
    <name type="synonym">Peronospora arabidopsidis</name>
    <dbReference type="NCBI Taxonomy" id="559515"/>
    <lineage>
        <taxon>Eukaryota</taxon>
        <taxon>Sar</taxon>
        <taxon>Stramenopiles</taxon>
        <taxon>Oomycota</taxon>
        <taxon>Peronosporomycetes</taxon>
        <taxon>Peronosporales</taxon>
        <taxon>Peronosporaceae</taxon>
        <taxon>Hyaloperonospora</taxon>
    </lineage>
</organism>
<reference evidence="3" key="1">
    <citation type="journal article" date="2010" name="Science">
        <title>Signatures of adaptation to obligate biotrophy in the Hyaloperonospora arabidopsidis genome.</title>
        <authorList>
            <person name="Baxter L."/>
            <person name="Tripathy S."/>
            <person name="Ishaque N."/>
            <person name="Boot N."/>
            <person name="Cabral A."/>
            <person name="Kemen E."/>
            <person name="Thines M."/>
            <person name="Ah-Fong A."/>
            <person name="Anderson R."/>
            <person name="Badejoko W."/>
            <person name="Bittner-Eddy P."/>
            <person name="Boore J.L."/>
            <person name="Chibucos M.C."/>
            <person name="Coates M."/>
            <person name="Dehal P."/>
            <person name="Delehaunty K."/>
            <person name="Dong S."/>
            <person name="Downton P."/>
            <person name="Dumas B."/>
            <person name="Fabro G."/>
            <person name="Fronick C."/>
            <person name="Fuerstenberg S.I."/>
            <person name="Fulton L."/>
            <person name="Gaulin E."/>
            <person name="Govers F."/>
            <person name="Hughes L."/>
            <person name="Humphray S."/>
            <person name="Jiang R.H."/>
            <person name="Judelson H."/>
            <person name="Kamoun S."/>
            <person name="Kyung K."/>
            <person name="Meijer H."/>
            <person name="Minx P."/>
            <person name="Morris P."/>
            <person name="Nelson J."/>
            <person name="Phuntumart V."/>
            <person name="Qutob D."/>
            <person name="Rehmany A."/>
            <person name="Rougon-Cardoso A."/>
            <person name="Ryden P."/>
            <person name="Torto-Alalibo T."/>
            <person name="Studholme D."/>
            <person name="Wang Y."/>
            <person name="Win J."/>
            <person name="Wood J."/>
            <person name="Clifton S.W."/>
            <person name="Rogers J."/>
            <person name="Van den Ackerveken G."/>
            <person name="Jones J.D."/>
            <person name="McDowell J.M."/>
            <person name="Beynon J."/>
            <person name="Tyler B.M."/>
        </authorList>
    </citation>
    <scope>NUCLEOTIDE SEQUENCE [LARGE SCALE GENOMIC DNA]</scope>
    <source>
        <strain evidence="3">Emoy2</strain>
    </source>
</reference>
<dbReference type="SUPFAM" id="SSF50978">
    <property type="entry name" value="WD40 repeat-like"/>
    <property type="match status" value="1"/>
</dbReference>
<dbReference type="InParanoid" id="M4BL79"/>
<evidence type="ECO:0000313" key="2">
    <source>
        <dbReference type="EnsemblProtists" id="HpaP807164"/>
    </source>
</evidence>
<name>M4BL79_HYAAE</name>
<dbReference type="OMA" id="CMVGGRI"/>
<reference evidence="2" key="2">
    <citation type="submission" date="2015-06" db="UniProtKB">
        <authorList>
            <consortium name="EnsemblProtists"/>
        </authorList>
    </citation>
    <scope>IDENTIFICATION</scope>
    <source>
        <strain evidence="2">Emoy2</strain>
    </source>
</reference>
<dbReference type="VEuPathDB" id="FungiDB:HpaG807164"/>
<dbReference type="AlphaFoldDB" id="M4BL79"/>